<evidence type="ECO:0000313" key="4">
    <source>
        <dbReference type="Proteomes" id="UP000604046"/>
    </source>
</evidence>
<feature type="compositionally biased region" description="Basic and acidic residues" evidence="1">
    <location>
        <begin position="53"/>
        <end position="68"/>
    </location>
</feature>
<dbReference type="InterPro" id="IPR026913">
    <property type="entry name" value="METTL24"/>
</dbReference>
<dbReference type="EMBL" id="CAJNDS010001879">
    <property type="protein sequence ID" value="CAE7286301.1"/>
    <property type="molecule type" value="Genomic_DNA"/>
</dbReference>
<protein>
    <recommendedName>
        <fullName evidence="2">Methyltransferase FkbM domain-containing protein</fullName>
    </recommendedName>
</protein>
<dbReference type="InterPro" id="IPR006342">
    <property type="entry name" value="FkbM_mtfrase"/>
</dbReference>
<dbReference type="Proteomes" id="UP000604046">
    <property type="component" value="Unassembled WGS sequence"/>
</dbReference>
<accession>A0A812MWH3</accession>
<proteinExistence type="predicted"/>
<dbReference type="Pfam" id="PF05050">
    <property type="entry name" value="Methyltransf_21"/>
    <property type="match status" value="1"/>
</dbReference>
<reference evidence="3" key="1">
    <citation type="submission" date="2021-02" db="EMBL/GenBank/DDBJ databases">
        <authorList>
            <person name="Dougan E. K."/>
            <person name="Rhodes N."/>
            <person name="Thang M."/>
            <person name="Chan C."/>
        </authorList>
    </citation>
    <scope>NUCLEOTIDE SEQUENCE</scope>
</reference>
<dbReference type="PROSITE" id="PS51257">
    <property type="entry name" value="PROKAR_LIPOPROTEIN"/>
    <property type="match status" value="1"/>
</dbReference>
<comment type="caution">
    <text evidence="3">The sequence shown here is derived from an EMBL/GenBank/DDBJ whole genome shotgun (WGS) entry which is preliminary data.</text>
</comment>
<evidence type="ECO:0000313" key="3">
    <source>
        <dbReference type="EMBL" id="CAE7286301.1"/>
    </source>
</evidence>
<dbReference type="AlphaFoldDB" id="A0A812MWH3"/>
<dbReference type="PANTHER" id="PTHR32026:SF10">
    <property type="entry name" value="METHYLTRANSFERASE-LIKE PROTEIN 24-RELATED"/>
    <property type="match status" value="1"/>
</dbReference>
<dbReference type="OrthoDB" id="411326at2759"/>
<gene>
    <name evidence="3" type="ORF">SNAT2548_LOCUS15137</name>
</gene>
<evidence type="ECO:0000256" key="1">
    <source>
        <dbReference type="SAM" id="MobiDB-lite"/>
    </source>
</evidence>
<dbReference type="PANTHER" id="PTHR32026">
    <property type="entry name" value="METHYLTRANSFERASE-LIKE PROTEIN 24"/>
    <property type="match status" value="1"/>
</dbReference>
<sequence length="641" mass="71745">MKFCNVLFMAAATLAAIGFIIASCLPSHGGLLPTLRNREKLMESSIGLHARKDRGWKDPERKDPEQKDPQQALHTPPRALEEDWKRAPFHQELLESIYAVTPSDLTAECMSKFQVCGRCGKSGKLLHVGPGIGICPEVLEQTERILLFGAKAWTEFGSSLAEAGLHWPGSVTVHDCFVPESSIRCPKGRPECRVQFRKTCFYDQQEAPFPPDLNIKITPDNTDKLVGIFDIEPLESRVLSVASSARLRQYQMLVVKFFWLEQQSKHLLYLQLLQKLLKDFYLVSVSASSCHGRWHMPSHSLIMPRVVWATFLRKDLGESTICRTEMQMTQECQGNSSGIGGLEALSRWSLTATQPLGEPEDLLFEVYAQTYTPENPTKTNYLLPYKAVSLELLKAFRLCHECRSGSEDLERLGPGKDGGYLICKEAAATAGMAVAVSIGIRGSDPFGAVLSSRYNLHVHGFDCTGPSYGCPGNLAGCRFTHHSQCVGKPFGGRPASMFVTFDDILSKYAKEDEDLILKIDCEGCEWSVLPDVPLAVLRRFRMIIMEAHWLEKQERHATYAKTFYHILEAFDLVHSHACNVFGVWTVNGTGLGMPRIVELLFVRKDYAAATACTNSTYRHKLDVKICPVLPELYAESFRLPM</sequence>
<feature type="domain" description="Methyltransferase FkbM" evidence="2">
    <location>
        <begin position="499"/>
        <end position="566"/>
    </location>
</feature>
<name>A0A812MWH3_9DINO</name>
<keyword evidence="4" id="KW-1185">Reference proteome</keyword>
<evidence type="ECO:0000259" key="2">
    <source>
        <dbReference type="Pfam" id="PF05050"/>
    </source>
</evidence>
<feature type="region of interest" description="Disordered" evidence="1">
    <location>
        <begin position="52"/>
        <end position="80"/>
    </location>
</feature>
<organism evidence="3 4">
    <name type="scientific">Symbiodinium natans</name>
    <dbReference type="NCBI Taxonomy" id="878477"/>
    <lineage>
        <taxon>Eukaryota</taxon>
        <taxon>Sar</taxon>
        <taxon>Alveolata</taxon>
        <taxon>Dinophyceae</taxon>
        <taxon>Suessiales</taxon>
        <taxon>Symbiodiniaceae</taxon>
        <taxon>Symbiodinium</taxon>
    </lineage>
</organism>